<dbReference type="Gene3D" id="3.40.190.10">
    <property type="entry name" value="Periplasmic binding protein-like II"/>
    <property type="match status" value="2"/>
</dbReference>
<gene>
    <name evidence="6" type="ordered locus">PHZ_c1630</name>
</gene>
<dbReference type="eggNOG" id="COG0834">
    <property type="taxonomic scope" value="Bacteria"/>
</dbReference>
<dbReference type="InterPro" id="IPR051455">
    <property type="entry name" value="Bact_solute-bind_prot3"/>
</dbReference>
<dbReference type="PANTHER" id="PTHR30085">
    <property type="entry name" value="AMINO ACID ABC TRANSPORTER PERMEASE"/>
    <property type="match status" value="1"/>
</dbReference>
<dbReference type="InterPro" id="IPR001638">
    <property type="entry name" value="Solute-binding_3/MltF_N"/>
</dbReference>
<dbReference type="Pfam" id="PF00497">
    <property type="entry name" value="SBP_bac_3"/>
    <property type="match status" value="1"/>
</dbReference>
<dbReference type="PANTHER" id="PTHR30085:SF7">
    <property type="entry name" value="AMINO-ACID ABC TRANSPORTER-BINDING PROTEIN YHDW-RELATED"/>
    <property type="match status" value="1"/>
</dbReference>
<dbReference type="STRING" id="450851.PHZ_c1630"/>
<dbReference type="CDD" id="cd13692">
    <property type="entry name" value="PBP2_BztA"/>
    <property type="match status" value="1"/>
</dbReference>
<protein>
    <submittedName>
        <fullName evidence="6">Lysine-arginine-ornithine-binding periplasmic protein</fullName>
    </submittedName>
</protein>
<organism evidence="6 7">
    <name type="scientific">Phenylobacterium zucineum (strain HLK1)</name>
    <dbReference type="NCBI Taxonomy" id="450851"/>
    <lineage>
        <taxon>Bacteria</taxon>
        <taxon>Pseudomonadati</taxon>
        <taxon>Pseudomonadota</taxon>
        <taxon>Alphaproteobacteria</taxon>
        <taxon>Caulobacterales</taxon>
        <taxon>Caulobacteraceae</taxon>
        <taxon>Phenylobacterium</taxon>
    </lineage>
</organism>
<proteinExistence type="inferred from homology"/>
<reference evidence="6 7" key="1">
    <citation type="journal article" date="2008" name="BMC Genomics">
        <title>Complete genome of Phenylobacterium zucineum - a novel facultative intracellular bacterium isolated from human erythroleukemia cell line K562.</title>
        <authorList>
            <person name="Luo Y."/>
            <person name="Xu X."/>
            <person name="Ding Z."/>
            <person name="Liu Z."/>
            <person name="Zhang B."/>
            <person name="Yan Z."/>
            <person name="Sun J."/>
            <person name="Hu S."/>
            <person name="Hu X."/>
        </authorList>
    </citation>
    <scope>NUCLEOTIDE SEQUENCE [LARGE SCALE GENOMIC DNA]</scope>
    <source>
        <strain evidence="6 7">HLK1</strain>
    </source>
</reference>
<feature type="domain" description="Solute-binding protein family 3/N-terminal" evidence="5">
    <location>
        <begin position="30"/>
        <end position="259"/>
    </location>
</feature>
<dbReference type="Proteomes" id="UP000001868">
    <property type="component" value="Chromosome"/>
</dbReference>
<dbReference type="PROSITE" id="PS01039">
    <property type="entry name" value="SBP_BACTERIAL_3"/>
    <property type="match status" value="1"/>
</dbReference>
<keyword evidence="3" id="KW-0732">Signal</keyword>
<dbReference type="SMART" id="SM00062">
    <property type="entry name" value="PBPb"/>
    <property type="match status" value="1"/>
</dbReference>
<sequence>MAPPPKTPAQTAAYEATPSPTLEAVRRRGRVTCGVHPGLPGFAMRDARGIWRGFDVDVCRAVAAAVFGDAERVRFVPIDGSDRFRELRAERIDILSRNTSLTLSRDAGLGLTFPATTYYDGQGFLVARALGVASAEELGGARVCVQAGTASETNLADFFRARGLDYQPVLAKSEEDARRLYESDGCDVFSADISGLAASRSLLSNPNGHVILPNVISKEPLGPVVRQDDPAWADIVAWTVHAIVLAEELGLSSRTVEQARETATDPETRRLLGVEGNLGELLGVRRDWAYQVIRQVGAYHEIFRRDLGADSALKLERGLNALWTAPKPGLMYAPPVR</sequence>
<dbReference type="KEGG" id="pzu:PHZ_c1630"/>
<dbReference type="HOGENOM" id="CLU_019602_3_2_5"/>
<comment type="similarity">
    <text evidence="1 4">Belongs to the bacterial solute-binding protein 3 family.</text>
</comment>
<dbReference type="EMBL" id="CP000747">
    <property type="protein sequence ID" value="ACG78041.1"/>
    <property type="molecule type" value="Genomic_DNA"/>
</dbReference>
<dbReference type="AlphaFoldDB" id="B4RAZ0"/>
<evidence type="ECO:0000256" key="3">
    <source>
        <dbReference type="ARBA" id="ARBA00022729"/>
    </source>
</evidence>
<name>B4RAZ0_PHEZH</name>
<keyword evidence="2" id="KW-0813">Transport</keyword>
<evidence type="ECO:0000256" key="1">
    <source>
        <dbReference type="ARBA" id="ARBA00010333"/>
    </source>
</evidence>
<evidence type="ECO:0000313" key="7">
    <source>
        <dbReference type="Proteomes" id="UP000001868"/>
    </source>
</evidence>
<dbReference type="InterPro" id="IPR018313">
    <property type="entry name" value="SBP_3_CS"/>
</dbReference>
<dbReference type="SUPFAM" id="SSF53850">
    <property type="entry name" value="Periplasmic binding protein-like II"/>
    <property type="match status" value="1"/>
</dbReference>
<keyword evidence="7" id="KW-1185">Reference proteome</keyword>
<evidence type="ECO:0000259" key="5">
    <source>
        <dbReference type="SMART" id="SM00062"/>
    </source>
</evidence>
<evidence type="ECO:0000256" key="4">
    <source>
        <dbReference type="RuleBase" id="RU003744"/>
    </source>
</evidence>
<accession>B4RAZ0</accession>
<evidence type="ECO:0000313" key="6">
    <source>
        <dbReference type="EMBL" id="ACG78041.1"/>
    </source>
</evidence>
<dbReference type="GO" id="GO:0006865">
    <property type="term" value="P:amino acid transport"/>
    <property type="evidence" value="ECO:0007669"/>
    <property type="project" value="TreeGrafter"/>
</dbReference>
<evidence type="ECO:0000256" key="2">
    <source>
        <dbReference type="ARBA" id="ARBA00022448"/>
    </source>
</evidence>